<name>N1PPZ7_DOTSN</name>
<protein>
    <recommendedName>
        <fullName evidence="1">T6SS Phospholipase effector Tle1-like catalytic domain-containing protein</fullName>
    </recommendedName>
</protein>
<reference evidence="3" key="1">
    <citation type="journal article" date="2012" name="PLoS Genet.">
        <title>The genomes of the fungal plant pathogens Cladosporium fulvum and Dothistroma septosporum reveal adaptation to different hosts and lifestyles but also signatures of common ancestry.</title>
        <authorList>
            <person name="de Wit P.J.G.M."/>
            <person name="van der Burgt A."/>
            <person name="Oekmen B."/>
            <person name="Stergiopoulos I."/>
            <person name="Abd-Elsalam K.A."/>
            <person name="Aerts A.L."/>
            <person name="Bahkali A.H."/>
            <person name="Beenen H.G."/>
            <person name="Chettri P."/>
            <person name="Cox M.P."/>
            <person name="Datema E."/>
            <person name="de Vries R.P."/>
            <person name="Dhillon B."/>
            <person name="Ganley A.R."/>
            <person name="Griffiths S.A."/>
            <person name="Guo Y."/>
            <person name="Hamelin R.C."/>
            <person name="Henrissat B."/>
            <person name="Kabir M.S."/>
            <person name="Jashni M.K."/>
            <person name="Kema G."/>
            <person name="Klaubauf S."/>
            <person name="Lapidus A."/>
            <person name="Levasseur A."/>
            <person name="Lindquist E."/>
            <person name="Mehrabi R."/>
            <person name="Ohm R.A."/>
            <person name="Owen T.J."/>
            <person name="Salamov A."/>
            <person name="Schwelm A."/>
            <person name="Schijlen E."/>
            <person name="Sun H."/>
            <person name="van den Burg H.A."/>
            <person name="van Ham R.C.H.J."/>
            <person name="Zhang S."/>
            <person name="Goodwin S.B."/>
            <person name="Grigoriev I.V."/>
            <person name="Collemare J."/>
            <person name="Bradshaw R.E."/>
        </authorList>
    </citation>
    <scope>NUCLEOTIDE SEQUENCE [LARGE SCALE GENOMIC DNA]</scope>
    <source>
        <strain evidence="3">NZE10 / CBS 128990</strain>
    </source>
</reference>
<proteinExistence type="predicted"/>
<dbReference type="Proteomes" id="UP000016933">
    <property type="component" value="Unassembled WGS sequence"/>
</dbReference>
<dbReference type="PANTHER" id="PTHR33840">
    <property type="match status" value="1"/>
</dbReference>
<organism evidence="2 3">
    <name type="scientific">Dothistroma septosporum (strain NZE10 / CBS 128990)</name>
    <name type="common">Red band needle blight fungus</name>
    <name type="synonym">Mycosphaerella pini</name>
    <dbReference type="NCBI Taxonomy" id="675120"/>
    <lineage>
        <taxon>Eukaryota</taxon>
        <taxon>Fungi</taxon>
        <taxon>Dikarya</taxon>
        <taxon>Ascomycota</taxon>
        <taxon>Pezizomycotina</taxon>
        <taxon>Dothideomycetes</taxon>
        <taxon>Dothideomycetidae</taxon>
        <taxon>Mycosphaerellales</taxon>
        <taxon>Mycosphaerellaceae</taxon>
        <taxon>Dothistroma</taxon>
    </lineage>
</organism>
<evidence type="ECO:0000313" key="3">
    <source>
        <dbReference type="Proteomes" id="UP000016933"/>
    </source>
</evidence>
<dbReference type="PANTHER" id="PTHR33840:SF2">
    <property type="entry name" value="TLE1 PHOSPHOLIPASE DOMAIN-CONTAINING PROTEIN"/>
    <property type="match status" value="1"/>
</dbReference>
<evidence type="ECO:0000313" key="2">
    <source>
        <dbReference type="EMBL" id="EME45008.1"/>
    </source>
</evidence>
<sequence length="501" mass="56434">MSEGDVFYPAESTPVAEHLQNGIANHERVVPQLPREIRAVKDANSYKHHGRNIIVCLDGTGDKFDADNSNIVHFVSCLKKSDPSQSIYYQSGIGTYDGGGLSNGINAGLDMAVGSGLGVHIRDAYMYLMETFKEGDKISLFGFSRGAYTARCLAGMVHKVGLLPAHNSAQVPFAYEYYKDDTEQGWKMSADFKKTFCITVNIDFIGVFDSVGSIGFIPRKLPLSSTPTNRAVHFRHAMALDERRAKFKVCRYQQKASTGWKVLAEEKKAEKDDASTDVLEVWFSGCHADVGGGAVKNEVRHKLSQIPLRWMIRQCFDCNTGIIFKSPRLAEEGLDVHTLWPLYTQLPKPRSAPPAKDLLERKANGGLGPIHRRASVLEPVKHDDPMGMHHVKLWEDHAQGKHSSDWIPEQVEDYFDSMEGINDQLVQAKGWWVLEVWPVKVRIQPKDSDSWVKKVRCNMGRYRACPEQSPKVHWTVQERIEEKIGDNKVRADRKSVWQVVV</sequence>
<dbReference type="AlphaFoldDB" id="N1PPZ7"/>
<dbReference type="STRING" id="675120.N1PPZ7"/>
<gene>
    <name evidence="2" type="ORF">DOTSEDRAFT_52406</name>
</gene>
<feature type="domain" description="T6SS Phospholipase effector Tle1-like catalytic" evidence="1">
    <location>
        <begin position="51"/>
        <end position="314"/>
    </location>
</feature>
<reference evidence="2 3" key="2">
    <citation type="journal article" date="2012" name="PLoS Pathog.">
        <title>Diverse lifestyles and strategies of plant pathogenesis encoded in the genomes of eighteen Dothideomycetes fungi.</title>
        <authorList>
            <person name="Ohm R.A."/>
            <person name="Feau N."/>
            <person name="Henrissat B."/>
            <person name="Schoch C.L."/>
            <person name="Horwitz B.A."/>
            <person name="Barry K.W."/>
            <person name="Condon B.J."/>
            <person name="Copeland A.C."/>
            <person name="Dhillon B."/>
            <person name="Glaser F."/>
            <person name="Hesse C.N."/>
            <person name="Kosti I."/>
            <person name="LaButti K."/>
            <person name="Lindquist E.A."/>
            <person name="Lucas S."/>
            <person name="Salamov A.A."/>
            <person name="Bradshaw R.E."/>
            <person name="Ciuffetti L."/>
            <person name="Hamelin R.C."/>
            <person name="Kema G.H.J."/>
            <person name="Lawrence C."/>
            <person name="Scott J.A."/>
            <person name="Spatafora J.W."/>
            <person name="Turgeon B.G."/>
            <person name="de Wit P.J.G.M."/>
            <person name="Zhong S."/>
            <person name="Goodwin S.B."/>
            <person name="Grigoriev I.V."/>
        </authorList>
    </citation>
    <scope>NUCLEOTIDE SEQUENCE [LARGE SCALE GENOMIC DNA]</scope>
    <source>
        <strain evidence="3">NZE10 / CBS 128990</strain>
    </source>
</reference>
<accession>N1PPZ7</accession>
<keyword evidence="3" id="KW-1185">Reference proteome</keyword>
<dbReference type="EMBL" id="KB446538">
    <property type="protein sequence ID" value="EME45008.1"/>
    <property type="molecule type" value="Genomic_DNA"/>
</dbReference>
<dbReference type="eggNOG" id="ENOG502QPR9">
    <property type="taxonomic scope" value="Eukaryota"/>
</dbReference>
<dbReference type="Pfam" id="PF09994">
    <property type="entry name" value="T6SS_Tle1-like_cat"/>
    <property type="match status" value="1"/>
</dbReference>
<dbReference type="HOGENOM" id="CLU_005049_5_0_1"/>
<dbReference type="OMA" id="HECFRTR"/>
<evidence type="ECO:0000259" key="1">
    <source>
        <dbReference type="Pfam" id="PF09994"/>
    </source>
</evidence>
<dbReference type="InterPro" id="IPR018712">
    <property type="entry name" value="Tle1-like_cat"/>
</dbReference>